<feature type="transmembrane region" description="Helical" evidence="6">
    <location>
        <begin position="25"/>
        <end position="46"/>
    </location>
</feature>
<accession>A0ABS2VYA9</accession>
<dbReference type="Pfam" id="PF01061">
    <property type="entry name" value="ABC2_membrane"/>
    <property type="match status" value="1"/>
</dbReference>
<evidence type="ECO:0000256" key="1">
    <source>
        <dbReference type="ARBA" id="ARBA00004141"/>
    </source>
</evidence>
<evidence type="ECO:0000256" key="6">
    <source>
        <dbReference type="RuleBase" id="RU361157"/>
    </source>
</evidence>
<dbReference type="PIRSF" id="PIRSF006648">
    <property type="entry name" value="DrrB"/>
    <property type="match status" value="1"/>
</dbReference>
<evidence type="ECO:0000313" key="9">
    <source>
        <dbReference type="Proteomes" id="UP000788262"/>
    </source>
</evidence>
<gene>
    <name evidence="8" type="ORF">JS756_28745</name>
</gene>
<evidence type="ECO:0000256" key="3">
    <source>
        <dbReference type="ARBA" id="ARBA00022989"/>
    </source>
</evidence>
<reference evidence="8 9" key="1">
    <citation type="submission" date="2021-02" db="EMBL/GenBank/DDBJ databases">
        <title>Whole genome sequencing of Streptomyces actuosus VRA1.</title>
        <authorList>
            <person name="Sen G."/>
            <person name="Sen A."/>
        </authorList>
    </citation>
    <scope>NUCLEOTIDE SEQUENCE [LARGE SCALE GENOMIC DNA]</scope>
    <source>
        <strain evidence="8 9">VRA1</strain>
    </source>
</reference>
<keyword evidence="3 6" id="KW-1133">Transmembrane helix</keyword>
<dbReference type="PANTHER" id="PTHR43077">
    <property type="entry name" value="TRANSPORT PERMEASE YVFS-RELATED"/>
    <property type="match status" value="1"/>
</dbReference>
<name>A0ABS2VYA9_STRAS</name>
<keyword evidence="5" id="KW-0046">Antibiotic resistance</keyword>
<organism evidence="8 9">
    <name type="scientific">Streptomyces actuosus</name>
    <dbReference type="NCBI Taxonomy" id="1885"/>
    <lineage>
        <taxon>Bacteria</taxon>
        <taxon>Bacillati</taxon>
        <taxon>Actinomycetota</taxon>
        <taxon>Actinomycetes</taxon>
        <taxon>Kitasatosporales</taxon>
        <taxon>Streptomycetaceae</taxon>
        <taxon>Streptomyces</taxon>
    </lineage>
</organism>
<dbReference type="InterPro" id="IPR000412">
    <property type="entry name" value="ABC_2_transport"/>
</dbReference>
<protein>
    <recommendedName>
        <fullName evidence="6">Transport permease protein</fullName>
    </recommendedName>
</protein>
<keyword evidence="4 6" id="KW-0472">Membrane</keyword>
<evidence type="ECO:0000256" key="4">
    <source>
        <dbReference type="ARBA" id="ARBA00023136"/>
    </source>
</evidence>
<sequence>MTPQPVNDALAVFQRSLRYTVRNPAWVAVGLIQPTLYLVFFGPLLLKLSQGPGFDHADSWSVFVPGLLVQQAMFSCIFVGIGILNERRAGVLDRMRVSPAHKTALLAGRVARDVVVLLVQASVLVLGAVAVGLRASLPGVLLAVLLVGVLAAGMSSLSYGLALRMGQEEAYSGVLNAVTLPVLLLSGILLPMSLAPTWLAWLSRINPLTHVVTAERHLFAGDLDSGRVLLGAGLAVLLVLVAGRFGIRAMQDTAR</sequence>
<dbReference type="PANTHER" id="PTHR43077:SF10">
    <property type="entry name" value="TRANSPORT PERMEASE PROTEIN"/>
    <property type="match status" value="1"/>
</dbReference>
<proteinExistence type="inferred from homology"/>
<feature type="transmembrane region" description="Helical" evidence="6">
    <location>
        <begin position="228"/>
        <end position="247"/>
    </location>
</feature>
<evidence type="ECO:0000313" key="8">
    <source>
        <dbReference type="EMBL" id="MBN0048029.1"/>
    </source>
</evidence>
<feature type="transmembrane region" description="Helical" evidence="6">
    <location>
        <begin position="139"/>
        <end position="162"/>
    </location>
</feature>
<comment type="caution">
    <text evidence="8">The sequence shown here is derived from an EMBL/GenBank/DDBJ whole genome shotgun (WGS) entry which is preliminary data.</text>
</comment>
<keyword evidence="6" id="KW-1003">Cell membrane</keyword>
<comment type="subcellular location">
    <subcellularLocation>
        <location evidence="6">Cell membrane</location>
        <topology evidence="6">Multi-pass membrane protein</topology>
    </subcellularLocation>
    <subcellularLocation>
        <location evidence="1">Membrane</location>
        <topology evidence="1">Multi-pass membrane protein</topology>
    </subcellularLocation>
</comment>
<feature type="transmembrane region" description="Helical" evidence="6">
    <location>
        <begin position="174"/>
        <end position="194"/>
    </location>
</feature>
<dbReference type="PROSITE" id="PS51012">
    <property type="entry name" value="ABC_TM2"/>
    <property type="match status" value="1"/>
</dbReference>
<dbReference type="EMBL" id="JAFFZS010000032">
    <property type="protein sequence ID" value="MBN0048029.1"/>
    <property type="molecule type" value="Genomic_DNA"/>
</dbReference>
<comment type="similarity">
    <text evidence="6">Belongs to the ABC-2 integral membrane protein family.</text>
</comment>
<feature type="transmembrane region" description="Helical" evidence="6">
    <location>
        <begin position="114"/>
        <end position="133"/>
    </location>
</feature>
<dbReference type="InterPro" id="IPR013525">
    <property type="entry name" value="ABC2_TM"/>
</dbReference>
<evidence type="ECO:0000256" key="5">
    <source>
        <dbReference type="ARBA" id="ARBA00023251"/>
    </source>
</evidence>
<keyword evidence="2 6" id="KW-0812">Transmembrane</keyword>
<feature type="transmembrane region" description="Helical" evidence="6">
    <location>
        <begin position="66"/>
        <end position="85"/>
    </location>
</feature>
<feature type="domain" description="ABC transmembrane type-2" evidence="7">
    <location>
        <begin position="25"/>
        <end position="253"/>
    </location>
</feature>
<keyword evidence="9" id="KW-1185">Reference proteome</keyword>
<dbReference type="InterPro" id="IPR051328">
    <property type="entry name" value="T7SS_ABC-Transporter"/>
</dbReference>
<dbReference type="InterPro" id="IPR047817">
    <property type="entry name" value="ABC2_TM_bact-type"/>
</dbReference>
<evidence type="ECO:0000256" key="2">
    <source>
        <dbReference type="ARBA" id="ARBA00022692"/>
    </source>
</evidence>
<evidence type="ECO:0000259" key="7">
    <source>
        <dbReference type="PROSITE" id="PS51012"/>
    </source>
</evidence>
<dbReference type="RefSeq" id="WP_205386156.1">
    <property type="nucleotide sequence ID" value="NZ_JAFFZS010000032.1"/>
</dbReference>
<keyword evidence="6" id="KW-0813">Transport</keyword>
<dbReference type="Proteomes" id="UP000788262">
    <property type="component" value="Unassembled WGS sequence"/>
</dbReference>